<feature type="region of interest" description="Disordered" evidence="1">
    <location>
        <begin position="401"/>
        <end position="445"/>
    </location>
</feature>
<dbReference type="Proteomes" id="UP001190700">
    <property type="component" value="Unassembled WGS sequence"/>
</dbReference>
<feature type="domain" description="Nucleotide-diphospho-sugar transferase" evidence="3">
    <location>
        <begin position="146"/>
        <end position="301"/>
    </location>
</feature>
<evidence type="ECO:0000256" key="2">
    <source>
        <dbReference type="SAM" id="SignalP"/>
    </source>
</evidence>
<organism evidence="4 5">
    <name type="scientific">Cymbomonas tetramitiformis</name>
    <dbReference type="NCBI Taxonomy" id="36881"/>
    <lineage>
        <taxon>Eukaryota</taxon>
        <taxon>Viridiplantae</taxon>
        <taxon>Chlorophyta</taxon>
        <taxon>Pyramimonadophyceae</taxon>
        <taxon>Pyramimonadales</taxon>
        <taxon>Pyramimonadaceae</taxon>
        <taxon>Cymbomonas</taxon>
    </lineage>
</organism>
<accession>A0AAE0ETV1</accession>
<evidence type="ECO:0000259" key="3">
    <source>
        <dbReference type="Pfam" id="PF03407"/>
    </source>
</evidence>
<dbReference type="InterPro" id="IPR005069">
    <property type="entry name" value="Nucl-diP-sugar_transferase"/>
</dbReference>
<feature type="signal peptide" evidence="2">
    <location>
        <begin position="1"/>
        <end position="18"/>
    </location>
</feature>
<keyword evidence="5" id="KW-1185">Reference proteome</keyword>
<dbReference type="AlphaFoldDB" id="A0AAE0ETV1"/>
<reference evidence="4 5" key="1">
    <citation type="journal article" date="2015" name="Genome Biol. Evol.">
        <title>Comparative Genomics of a Bacterivorous Green Alga Reveals Evolutionary Causalities and Consequences of Phago-Mixotrophic Mode of Nutrition.</title>
        <authorList>
            <person name="Burns J.A."/>
            <person name="Paasch A."/>
            <person name="Narechania A."/>
            <person name="Kim E."/>
        </authorList>
    </citation>
    <scope>NUCLEOTIDE SEQUENCE [LARGE SCALE GENOMIC DNA]</scope>
    <source>
        <strain evidence="4 5">PLY_AMNH</strain>
    </source>
</reference>
<keyword evidence="2" id="KW-0732">Signal</keyword>
<evidence type="ECO:0000313" key="5">
    <source>
        <dbReference type="Proteomes" id="UP001190700"/>
    </source>
</evidence>
<evidence type="ECO:0000313" key="4">
    <source>
        <dbReference type="EMBL" id="KAK3239827.1"/>
    </source>
</evidence>
<gene>
    <name evidence="4" type="ORF">CYMTET_50271</name>
</gene>
<dbReference type="Pfam" id="PF03407">
    <property type="entry name" value="Nucleotid_trans"/>
    <property type="match status" value="1"/>
</dbReference>
<sequence length="815" mass="89483">MWKYLCKYLLAFVAIANSNRNGRESAQGLSIPYDSPNKNPEASTGPQNSAPENDATKTNQERLFQEVRLTGIVPVHGRDCFPSTTSTACPSNEPTLYGSSELNASITAAASCTCSDGTLVLTVVNHGMADVMLTQFKSVNHSAPQLLDMWLVVALDHHALEECQRWWKHCVLDPALSQEVTMSDEHTFADGRDHSTSGEASKLQYTRICWRRVELMFLVLRLGFNVIFSDLDIAFLRDPRPFLRKDADLQFGASNMNAKFDPHDEATYSTFPGPLNAGFYHIRASNATQAFAMQWLEAGRQRVHEVGDTSFHEGKGTGRAGSYAIKEYSMRFRWFDPQFIPTDKDVYAKRSGPCSAAIFHAAPGSGHHSKSVIMMSAFNDMLKCESRTNLADAARDVPVARPASGAVSRQGDHLGEGDIGADTEPPTPDPGSGHLASASEEEARANLEEPAMATVMQAAAHPPPEPPFEGNSEGLCWPSDHRCPAAIQTVYGDDGLIKAFSTAGAAAVAEASRSGHKGMIVSVLHPREKALFDAWHTGVQEHLPHLAAVWVVVATDEAAYAHCKDKHGLCARDPGAAPYEDASRKGDDHDRLGDLLSWRLIELSTIAIQLNFTVTASSFWTGWLQDARPPVDEQDASAHFQMAIVGKPRDLTCNATAAVSCSLGGNLEDFFHLRSAAESLAFCRSWLRAGHESLSQHGRGGRSPPVRLAGRVIMSQLRNGLVYQHLDHRYFPGDKLLFTSINRRHRCNITIMPLLKTRHAHEIEVKASEQARYFSHVHHMWKACNGKHKSPSSHAAPQISMASSIVQQEDGEQKR</sequence>
<feature type="compositionally biased region" description="Polar residues" evidence="1">
    <location>
        <begin position="36"/>
        <end position="56"/>
    </location>
</feature>
<feature type="region of interest" description="Disordered" evidence="1">
    <location>
        <begin position="24"/>
        <end position="56"/>
    </location>
</feature>
<dbReference type="PANTHER" id="PTHR46038">
    <property type="entry name" value="EXPRESSED PROTEIN-RELATED"/>
    <property type="match status" value="1"/>
</dbReference>
<protein>
    <recommendedName>
        <fullName evidence="3">Nucleotide-diphospho-sugar transferase domain-containing protein</fullName>
    </recommendedName>
</protein>
<evidence type="ECO:0000256" key="1">
    <source>
        <dbReference type="SAM" id="MobiDB-lite"/>
    </source>
</evidence>
<name>A0AAE0ETV1_9CHLO</name>
<dbReference type="InterPro" id="IPR044821">
    <property type="entry name" value="At1g28695/At4g15970-like"/>
</dbReference>
<dbReference type="EMBL" id="LGRX02033807">
    <property type="protein sequence ID" value="KAK3239827.1"/>
    <property type="molecule type" value="Genomic_DNA"/>
</dbReference>
<dbReference type="PANTHER" id="PTHR46038:SF12">
    <property type="entry name" value="OS03G0731800 PROTEIN"/>
    <property type="match status" value="1"/>
</dbReference>
<feature type="chain" id="PRO_5042095959" description="Nucleotide-diphospho-sugar transferase domain-containing protein" evidence="2">
    <location>
        <begin position="19"/>
        <end position="815"/>
    </location>
</feature>
<proteinExistence type="predicted"/>
<comment type="caution">
    <text evidence="4">The sequence shown here is derived from an EMBL/GenBank/DDBJ whole genome shotgun (WGS) entry which is preliminary data.</text>
</comment>